<dbReference type="InterPro" id="IPR009316">
    <property type="entry name" value="COG2"/>
</dbReference>
<dbReference type="InterPro" id="IPR024603">
    <property type="entry name" value="COG_complex_COG2_C"/>
</dbReference>
<comment type="caution">
    <text evidence="3">The sequence shown here is derived from an EMBL/GenBank/DDBJ whole genome shotgun (WGS) entry which is preliminary data.</text>
</comment>
<sequence>MDEAERQQQQQQQHGPGDSGDGSAGGGRAGGHRTNDSIDRVGANFASLDLTPLSLSEPHPLLESSSTGDFDPDEFLCSRATGTKLNSIVAELEAHHDELQQHLFSLVQSHTGAFREVGAAVQEDAAKVDQLGQVNFHQLALTADASRRPSEALSRAVSGSQPAGLHHVQKVFEQTRDKLHEVKTEVDAVMEERRLCTQVQSQLAMLLALHQCILRLESLLGIPASSFERRRANSRTVSSESTSSLRRSSAGLRADAALQEDLEADQDEEEDEADAMLESMRGLTGSNGQLAHGLPGFSADTDAQDYGDEGDIEADLLALFSQAVEDVLDTLPQDEESGFDATITSIPSISTTPSSGPQGSPKMRRKSLMTRRRSSAQSVSMSQAAAALWQSSAGPSSSAVLPKKPVPEVLPLPQRLSKAFDEILKLIDLVDRALDEDLHMFIAARTRRLSGIGTTLTRDLRILLSQLLGPSSLIFRDPHRLSADDLANLAAVTSASKESLSGWTQVAQEEVTDGLSTVKGRREEQYSWLCLSLRAYTALDSLLRSVASITPDSTSPTSAVLRDDLNDTLRTGVLSRWIHERIRSSPHTQLIKYSAEPGAAAREARIDNQGDGFPVPASTTPQILPLPAPDSPASPEEESDLKSSEALRKIYNEILRFLTEDAQGFFAASQAAICAGSSWYIDSFGAAWDEISRSLLEDLGNVIFFVGRPNSFQQNYNITARFLQLVAQLAPSPIALKNLHEHPGFTAFQKRWQLSVYFRIRLRNIVTALEAGLSSGLSPLRPRGNSRQENVAQLQAVQATYEAFATPWRSSVHIRPLTAREWTLSLQVVSRFKTWLETEVLNEATNNGADTNAAGAGQNGNMDGSNGHRRTPSSSSRIAGTGRDSPGPRGRTDSPAPGESRAQQDADNQRLLRWTWIASDVEWLDRSLWNVYEVDIVPAVRAGLAIDAAGRNLSSVDSVLKEMNDALRNALSYRRGFVGVLGRNIVTLLKQRCAASFEVLNRTGSITRQYRAGGSGSAAGGSVPSHSFVAQMIAPLQEYFGTTATTATSGSRTITTDALSQLDPETRVAWAQDVVDDIVSRYASALFTMNKTLESLRRLKRGSTTLGFGSLFGGGASAQALPPAVTQASDGPEKEADPETRRTRKQMLADVAALEAEVRALNTVGEELVFEGREAWERLQRAAGGYREG</sequence>
<dbReference type="EMBL" id="LWDF02001087">
    <property type="protein sequence ID" value="KAE8240439.1"/>
    <property type="molecule type" value="Genomic_DNA"/>
</dbReference>
<feature type="compositionally biased region" description="Low complexity" evidence="1">
    <location>
        <begin position="345"/>
        <end position="361"/>
    </location>
</feature>
<reference evidence="3" key="1">
    <citation type="submission" date="2016-04" db="EMBL/GenBank/DDBJ databases">
        <authorList>
            <person name="Nguyen H.D."/>
            <person name="Samba Siva P."/>
            <person name="Cullis J."/>
            <person name="Levesque C.A."/>
            <person name="Hambleton S."/>
        </authorList>
    </citation>
    <scope>NUCLEOTIDE SEQUENCE</scope>
    <source>
        <strain evidence="3">DAOMC 236416</strain>
    </source>
</reference>
<feature type="region of interest" description="Disordered" evidence="1">
    <location>
        <begin position="345"/>
        <end position="365"/>
    </location>
</feature>
<evidence type="ECO:0000313" key="3">
    <source>
        <dbReference type="EMBL" id="KAE8240439.1"/>
    </source>
</evidence>
<keyword evidence="4" id="KW-1185">Reference proteome</keyword>
<protein>
    <recommendedName>
        <fullName evidence="2">COG complex component COG2 C-terminal domain-containing protein</fullName>
    </recommendedName>
</protein>
<dbReference type="PANTHER" id="PTHR12961">
    <property type="entry name" value="CONSERVED OLIGOMERIC GOLGI COMPLEX COMPONENT 2"/>
    <property type="match status" value="1"/>
</dbReference>
<feature type="region of interest" description="Disordered" evidence="1">
    <location>
        <begin position="1"/>
        <end position="38"/>
    </location>
</feature>
<feature type="compositionally biased region" description="Low complexity" evidence="1">
    <location>
        <begin position="234"/>
        <end position="252"/>
    </location>
</feature>
<evidence type="ECO:0000259" key="2">
    <source>
        <dbReference type="Pfam" id="PF12022"/>
    </source>
</evidence>
<reference evidence="3" key="2">
    <citation type="journal article" date="2019" name="IMA Fungus">
        <title>Genome sequencing and comparison of five Tilletia species to identify candidate genes for the detection of regulated species infecting wheat.</title>
        <authorList>
            <person name="Nguyen H.D.T."/>
            <person name="Sultana T."/>
            <person name="Kesanakurti P."/>
            <person name="Hambleton S."/>
        </authorList>
    </citation>
    <scope>NUCLEOTIDE SEQUENCE</scope>
    <source>
        <strain evidence="3">DAOMC 236416</strain>
    </source>
</reference>
<accession>A0A177TDY1</accession>
<feature type="region of interest" description="Disordered" evidence="1">
    <location>
        <begin position="608"/>
        <end position="642"/>
    </location>
</feature>
<feature type="compositionally biased region" description="Low complexity" evidence="1">
    <location>
        <begin position="7"/>
        <end position="16"/>
    </location>
</feature>
<dbReference type="PANTHER" id="PTHR12961:SF0">
    <property type="entry name" value="CONSERVED OLIGOMERIC GOLGI COMPLEX SUBUNIT 2"/>
    <property type="match status" value="1"/>
</dbReference>
<dbReference type="GO" id="GO:0007030">
    <property type="term" value="P:Golgi organization"/>
    <property type="evidence" value="ECO:0007669"/>
    <property type="project" value="InterPro"/>
</dbReference>
<gene>
    <name evidence="3" type="ORF">A4X13_0g7808</name>
</gene>
<evidence type="ECO:0000256" key="1">
    <source>
        <dbReference type="SAM" id="MobiDB-lite"/>
    </source>
</evidence>
<organism evidence="3 4">
    <name type="scientific">Tilletia indica</name>
    <dbReference type="NCBI Taxonomy" id="43049"/>
    <lineage>
        <taxon>Eukaryota</taxon>
        <taxon>Fungi</taxon>
        <taxon>Dikarya</taxon>
        <taxon>Basidiomycota</taxon>
        <taxon>Ustilaginomycotina</taxon>
        <taxon>Exobasidiomycetes</taxon>
        <taxon>Tilletiales</taxon>
        <taxon>Tilletiaceae</taxon>
        <taxon>Tilletia</taxon>
    </lineage>
</organism>
<dbReference type="GO" id="GO:0006891">
    <property type="term" value="P:intra-Golgi vesicle-mediated transport"/>
    <property type="evidence" value="ECO:0007669"/>
    <property type="project" value="TreeGrafter"/>
</dbReference>
<feature type="domain" description="COG complex component COG2 C-terminal" evidence="2">
    <location>
        <begin position="750"/>
        <end position="1151"/>
    </location>
</feature>
<dbReference type="GO" id="GO:0016020">
    <property type="term" value="C:membrane"/>
    <property type="evidence" value="ECO:0007669"/>
    <property type="project" value="InterPro"/>
</dbReference>
<dbReference type="Proteomes" id="UP000077521">
    <property type="component" value="Unassembled WGS sequence"/>
</dbReference>
<feature type="region of interest" description="Disordered" evidence="1">
    <location>
        <begin position="1120"/>
        <end position="1140"/>
    </location>
</feature>
<feature type="compositionally biased region" description="Gly residues" evidence="1">
    <location>
        <begin position="17"/>
        <end position="29"/>
    </location>
</feature>
<name>A0A177TDY1_9BASI</name>
<feature type="compositionally biased region" description="Low complexity" evidence="1">
    <location>
        <begin position="846"/>
        <end position="864"/>
    </location>
</feature>
<feature type="region of interest" description="Disordered" evidence="1">
    <location>
        <begin position="230"/>
        <end position="252"/>
    </location>
</feature>
<dbReference type="GO" id="GO:0015031">
    <property type="term" value="P:protein transport"/>
    <property type="evidence" value="ECO:0007669"/>
    <property type="project" value="InterPro"/>
</dbReference>
<dbReference type="AlphaFoldDB" id="A0A177TDY1"/>
<dbReference type="GO" id="GO:0017119">
    <property type="term" value="C:Golgi transport complex"/>
    <property type="evidence" value="ECO:0007669"/>
    <property type="project" value="TreeGrafter"/>
</dbReference>
<dbReference type="Pfam" id="PF12022">
    <property type="entry name" value="COG2_C"/>
    <property type="match status" value="1"/>
</dbReference>
<feature type="region of interest" description="Disordered" evidence="1">
    <location>
        <begin position="846"/>
        <end position="906"/>
    </location>
</feature>
<evidence type="ECO:0000313" key="4">
    <source>
        <dbReference type="Proteomes" id="UP000077521"/>
    </source>
</evidence>
<proteinExistence type="predicted"/>
<feature type="compositionally biased region" description="Basic and acidic residues" evidence="1">
    <location>
        <begin position="1131"/>
        <end position="1140"/>
    </location>
</feature>